<dbReference type="GO" id="GO:0006397">
    <property type="term" value="P:mRNA processing"/>
    <property type="evidence" value="ECO:0007669"/>
    <property type="project" value="UniProtKB-KW"/>
</dbReference>
<dbReference type="EMBL" id="MCFE01000245">
    <property type="protein sequence ID" value="ORX93167.1"/>
    <property type="molecule type" value="Genomic_DNA"/>
</dbReference>
<dbReference type="GO" id="GO:0003724">
    <property type="term" value="F:RNA helicase activity"/>
    <property type="evidence" value="ECO:0007669"/>
    <property type="project" value="UniProtKB-EC"/>
</dbReference>
<dbReference type="FunFam" id="3.40.50.300:FF:000007">
    <property type="entry name" value="Pre-mRNA-splicing factor ATP-dependent RNA helicase"/>
    <property type="match status" value="1"/>
</dbReference>
<evidence type="ECO:0000256" key="9">
    <source>
        <dbReference type="ARBA" id="ARBA00047984"/>
    </source>
</evidence>
<dbReference type="FunFam" id="3.40.50.300:FF:000578">
    <property type="entry name" value="probable ATP-dependent RNA helicase DHX35"/>
    <property type="match status" value="1"/>
</dbReference>
<dbReference type="InterPro" id="IPR014001">
    <property type="entry name" value="Helicase_ATP-bd"/>
</dbReference>
<evidence type="ECO:0000259" key="10">
    <source>
        <dbReference type="PROSITE" id="PS51192"/>
    </source>
</evidence>
<dbReference type="Pfam" id="PF07717">
    <property type="entry name" value="OB_NTP_bind"/>
    <property type="match status" value="1"/>
</dbReference>
<evidence type="ECO:0000313" key="12">
    <source>
        <dbReference type="EMBL" id="ORX93167.1"/>
    </source>
</evidence>
<name>A0A1Y1Y587_9FUNG</name>
<dbReference type="SMART" id="SM00487">
    <property type="entry name" value="DEXDc"/>
    <property type="match status" value="1"/>
</dbReference>
<dbReference type="SUPFAM" id="SSF52540">
    <property type="entry name" value="P-loop containing nucleoside triphosphate hydrolases"/>
    <property type="match status" value="1"/>
</dbReference>
<proteinExistence type="inferred from homology"/>
<evidence type="ECO:0000256" key="2">
    <source>
        <dbReference type="ARBA" id="ARBA00012552"/>
    </source>
</evidence>
<dbReference type="InParanoid" id="A0A1Y1Y587"/>
<dbReference type="Gene3D" id="3.40.50.300">
    <property type="entry name" value="P-loop containing nucleotide triphosphate hydrolases"/>
    <property type="match status" value="2"/>
</dbReference>
<evidence type="ECO:0000256" key="6">
    <source>
        <dbReference type="ARBA" id="ARBA00022806"/>
    </source>
</evidence>
<dbReference type="InterPro" id="IPR048333">
    <property type="entry name" value="HA2_WH"/>
</dbReference>
<dbReference type="InterPro" id="IPR007502">
    <property type="entry name" value="Helicase-assoc_dom"/>
</dbReference>
<keyword evidence="8" id="KW-0508">mRNA splicing</keyword>
<sequence length="678" mass="76529">MTFWKKETPASDPIDRNQDDSENIAIYDPVYSRLSLQQQRVRLPIYKSRDHLLYLIDKYQTVIVVGQTGCGKTTQLPQYLDEAGWTKEGKIVGCTQPRRVAATSVAQRVSEEMGVDLGQEVGYTIRFEDVSDPQKTRIKYLTDGMLFRETLIDPLLSRYSVIILDEAHERSLYTDILMGVIKKIQKKRPELRVVISSATVDAEAFQEFFNDNETNDSKKDTAAIISLEGRMFPVDVFYLQRPCADYVKQAVDTVLDIHQKEPPGDILVFMTGKEEIEEVVGALYEATASFSSKTPKLNPLPLYAGLPNDQQMAIFERSAANARKVIVSTNVAEASLTIDGIVYVVDSGFVKLRAFNPKTGMSGLTIVPISKASAKQRAGRAGRLQSGKVFRLYTEEAYHRMKEQSIPEMQRSNLAPVILQLKALGIENVLRFNYMTPPPTELMIRALELLYSLKAVDDYGRLTMPLGMQLAEIPLDPMMGKILLDSSQFGCGEEMLTIAAMTSVQNIFVGGYEADAERLKFGVEEGDHITLLNVYNAFLKHQKSAKWCHKHNLNYRALIRAGSIRNQLNKYLQRFHIAPRSCEGDTVKIRKCLVSGYFSQAAKAQPDGLSYRTIRDSVELHIHPTSVLFRRAPKVVIFHEVVETTKAYMRDITVVEPAWLTELAPHFYEIKEPRNAAF</sequence>
<dbReference type="Pfam" id="PF00271">
    <property type="entry name" value="Helicase_C"/>
    <property type="match status" value="1"/>
</dbReference>
<dbReference type="AlphaFoldDB" id="A0A1Y1Y587"/>
<dbReference type="STRING" id="1314790.A0A1Y1Y587"/>
<dbReference type="SMART" id="SM00847">
    <property type="entry name" value="HA2"/>
    <property type="match status" value="1"/>
</dbReference>
<comment type="similarity">
    <text evidence="1">Belongs to the DEAD box helicase family. DEAH subfamily.</text>
</comment>
<dbReference type="CDD" id="cd17980">
    <property type="entry name" value="DEXHc_DHX35"/>
    <property type="match status" value="1"/>
</dbReference>
<dbReference type="InterPro" id="IPR027417">
    <property type="entry name" value="P-loop_NTPase"/>
</dbReference>
<dbReference type="InterPro" id="IPR001650">
    <property type="entry name" value="Helicase_C-like"/>
</dbReference>
<evidence type="ECO:0000256" key="7">
    <source>
        <dbReference type="ARBA" id="ARBA00022840"/>
    </source>
</evidence>
<reference evidence="12 13" key="1">
    <citation type="submission" date="2016-07" db="EMBL/GenBank/DDBJ databases">
        <title>Pervasive Adenine N6-methylation of Active Genes in Fungi.</title>
        <authorList>
            <consortium name="DOE Joint Genome Institute"/>
            <person name="Mondo S.J."/>
            <person name="Dannebaum R.O."/>
            <person name="Kuo R.C."/>
            <person name="Labutti K."/>
            <person name="Haridas S."/>
            <person name="Kuo A."/>
            <person name="Salamov A."/>
            <person name="Ahrendt S.R."/>
            <person name="Lipzen A."/>
            <person name="Sullivan W."/>
            <person name="Andreopoulos W.B."/>
            <person name="Clum A."/>
            <person name="Lindquist E."/>
            <person name="Daum C."/>
            <person name="Ramamoorthy G.K."/>
            <person name="Gryganskyi A."/>
            <person name="Culley D."/>
            <person name="Magnuson J.K."/>
            <person name="James T.Y."/>
            <person name="O'Malley M.A."/>
            <person name="Stajich J.E."/>
            <person name="Spatafora J.W."/>
            <person name="Visel A."/>
            <person name="Grigoriev I.V."/>
        </authorList>
    </citation>
    <scope>NUCLEOTIDE SEQUENCE [LARGE SCALE GENOMIC DNA]</scope>
    <source>
        <strain evidence="12 13">CBS 931.73</strain>
    </source>
</reference>
<evidence type="ECO:0000256" key="4">
    <source>
        <dbReference type="ARBA" id="ARBA00022741"/>
    </source>
</evidence>
<dbReference type="GO" id="GO:0005524">
    <property type="term" value="F:ATP binding"/>
    <property type="evidence" value="ECO:0007669"/>
    <property type="project" value="UniProtKB-KW"/>
</dbReference>
<keyword evidence="7" id="KW-0067">ATP-binding</keyword>
<dbReference type="SMART" id="SM00490">
    <property type="entry name" value="HELICc"/>
    <property type="match status" value="1"/>
</dbReference>
<evidence type="ECO:0000256" key="8">
    <source>
        <dbReference type="ARBA" id="ARBA00023187"/>
    </source>
</evidence>
<feature type="domain" description="Helicase ATP-binding" evidence="10">
    <location>
        <begin position="53"/>
        <end position="218"/>
    </location>
</feature>
<evidence type="ECO:0000256" key="5">
    <source>
        <dbReference type="ARBA" id="ARBA00022801"/>
    </source>
</evidence>
<comment type="catalytic activity">
    <reaction evidence="9">
        <text>ATP + H2O = ADP + phosphate + H(+)</text>
        <dbReference type="Rhea" id="RHEA:13065"/>
        <dbReference type="ChEBI" id="CHEBI:15377"/>
        <dbReference type="ChEBI" id="CHEBI:15378"/>
        <dbReference type="ChEBI" id="CHEBI:30616"/>
        <dbReference type="ChEBI" id="CHEBI:43474"/>
        <dbReference type="ChEBI" id="CHEBI:456216"/>
        <dbReference type="EC" id="3.6.4.13"/>
    </reaction>
</comment>
<dbReference type="CDD" id="cd18791">
    <property type="entry name" value="SF2_C_RHA"/>
    <property type="match status" value="1"/>
</dbReference>
<dbReference type="Pfam" id="PF21010">
    <property type="entry name" value="HA2_C"/>
    <property type="match status" value="1"/>
</dbReference>
<dbReference type="GO" id="GO:0016787">
    <property type="term" value="F:hydrolase activity"/>
    <property type="evidence" value="ECO:0007669"/>
    <property type="project" value="UniProtKB-KW"/>
</dbReference>
<evidence type="ECO:0000256" key="3">
    <source>
        <dbReference type="ARBA" id="ARBA00022664"/>
    </source>
</evidence>
<dbReference type="PANTHER" id="PTHR18934:SF136">
    <property type="entry name" value="ATP-DEPENDENT RNA HELICASE DHX35-RELATED"/>
    <property type="match status" value="1"/>
</dbReference>
<dbReference type="PROSITE" id="PS51192">
    <property type="entry name" value="HELICASE_ATP_BIND_1"/>
    <property type="match status" value="1"/>
</dbReference>
<dbReference type="PROSITE" id="PS00690">
    <property type="entry name" value="DEAH_ATP_HELICASE"/>
    <property type="match status" value="1"/>
</dbReference>
<dbReference type="InterPro" id="IPR002464">
    <property type="entry name" value="DNA/RNA_helicase_DEAH_CS"/>
</dbReference>
<dbReference type="Pfam" id="PF04408">
    <property type="entry name" value="WHD_HA2"/>
    <property type="match status" value="1"/>
</dbReference>
<dbReference type="Pfam" id="PF00270">
    <property type="entry name" value="DEAD"/>
    <property type="match status" value="1"/>
</dbReference>
<accession>A0A1Y1Y587</accession>
<dbReference type="PROSITE" id="PS51194">
    <property type="entry name" value="HELICASE_CTER"/>
    <property type="match status" value="1"/>
</dbReference>
<dbReference type="InterPro" id="IPR011709">
    <property type="entry name" value="DEAD-box_helicase_OB_fold"/>
</dbReference>
<comment type="caution">
    <text evidence="12">The sequence shown here is derived from an EMBL/GenBank/DDBJ whole genome shotgun (WGS) entry which is preliminary data.</text>
</comment>
<evidence type="ECO:0000259" key="11">
    <source>
        <dbReference type="PROSITE" id="PS51194"/>
    </source>
</evidence>
<evidence type="ECO:0000256" key="1">
    <source>
        <dbReference type="ARBA" id="ARBA00008792"/>
    </source>
</evidence>
<dbReference type="GO" id="GO:0008380">
    <property type="term" value="P:RNA splicing"/>
    <property type="evidence" value="ECO:0007669"/>
    <property type="project" value="UniProtKB-KW"/>
</dbReference>
<gene>
    <name evidence="12" type="ORF">K493DRAFT_38135</name>
</gene>
<dbReference type="Gene3D" id="1.20.120.1080">
    <property type="match status" value="1"/>
</dbReference>
<dbReference type="PANTHER" id="PTHR18934">
    <property type="entry name" value="ATP-DEPENDENT RNA HELICASE"/>
    <property type="match status" value="1"/>
</dbReference>
<dbReference type="OrthoDB" id="10253254at2759"/>
<dbReference type="GO" id="GO:0003723">
    <property type="term" value="F:RNA binding"/>
    <property type="evidence" value="ECO:0007669"/>
    <property type="project" value="TreeGrafter"/>
</dbReference>
<keyword evidence="5 12" id="KW-0378">Hydrolase</keyword>
<organism evidence="12 13">
    <name type="scientific">Basidiobolus meristosporus CBS 931.73</name>
    <dbReference type="NCBI Taxonomy" id="1314790"/>
    <lineage>
        <taxon>Eukaryota</taxon>
        <taxon>Fungi</taxon>
        <taxon>Fungi incertae sedis</taxon>
        <taxon>Zoopagomycota</taxon>
        <taxon>Entomophthoromycotina</taxon>
        <taxon>Basidiobolomycetes</taxon>
        <taxon>Basidiobolales</taxon>
        <taxon>Basidiobolaceae</taxon>
        <taxon>Basidiobolus</taxon>
    </lineage>
</organism>
<dbReference type="InterPro" id="IPR011545">
    <property type="entry name" value="DEAD/DEAH_box_helicase_dom"/>
</dbReference>
<keyword evidence="13" id="KW-1185">Reference proteome</keyword>
<keyword evidence="3" id="KW-0507">mRNA processing</keyword>
<keyword evidence="6" id="KW-0347">Helicase</keyword>
<evidence type="ECO:0000313" key="13">
    <source>
        <dbReference type="Proteomes" id="UP000193498"/>
    </source>
</evidence>
<dbReference type="GO" id="GO:0071013">
    <property type="term" value="C:catalytic step 2 spliceosome"/>
    <property type="evidence" value="ECO:0007669"/>
    <property type="project" value="TreeGrafter"/>
</dbReference>
<keyword evidence="4" id="KW-0547">Nucleotide-binding</keyword>
<protein>
    <recommendedName>
        <fullName evidence="2">RNA helicase</fullName>
        <ecNumber evidence="2">3.6.4.13</ecNumber>
    </recommendedName>
</protein>
<feature type="domain" description="Helicase C-terminal" evidence="11">
    <location>
        <begin position="250"/>
        <end position="425"/>
    </location>
</feature>
<dbReference type="Proteomes" id="UP000193498">
    <property type="component" value="Unassembled WGS sequence"/>
</dbReference>
<dbReference type="EC" id="3.6.4.13" evidence="2"/>